<evidence type="ECO:0000256" key="2">
    <source>
        <dbReference type="ARBA" id="ARBA00022676"/>
    </source>
</evidence>
<dbReference type="GO" id="GO:0004582">
    <property type="term" value="F:dolichyl-phosphate beta-D-mannosyltransferase activity"/>
    <property type="evidence" value="ECO:0007669"/>
    <property type="project" value="InterPro"/>
</dbReference>
<accession>A0A1Y5FAU2</accession>
<protein>
    <recommendedName>
        <fullName evidence="4">Glycosyltransferase 2-like domain-containing protein</fullName>
    </recommendedName>
</protein>
<evidence type="ECO:0000256" key="1">
    <source>
        <dbReference type="ARBA" id="ARBA00006739"/>
    </source>
</evidence>
<dbReference type="Pfam" id="PF00535">
    <property type="entry name" value="Glycos_transf_2"/>
    <property type="match status" value="1"/>
</dbReference>
<reference evidence="6" key="1">
    <citation type="journal article" date="2017" name="Proc. Natl. Acad. Sci. U.S.A.">
        <title>Simulation of Deepwater Horizon oil plume reveals substrate specialization within a complex community of hydrocarbon-degraders.</title>
        <authorList>
            <person name="Hu P."/>
            <person name="Dubinsky E.A."/>
            <person name="Probst A.J."/>
            <person name="Wang J."/>
            <person name="Sieber C.M.K."/>
            <person name="Tom L.M."/>
            <person name="Gardinali P."/>
            <person name="Banfield J.F."/>
            <person name="Atlas R.M."/>
            <person name="Andersen G.L."/>
        </authorList>
    </citation>
    <scope>NUCLEOTIDE SEQUENCE [LARGE SCALE GENOMIC DNA]</scope>
</reference>
<dbReference type="InterPro" id="IPR039528">
    <property type="entry name" value="DPM1-like"/>
</dbReference>
<name>A0A1Y5FAU2_9BACT</name>
<dbReference type="AlphaFoldDB" id="A0A1Y5FAU2"/>
<evidence type="ECO:0000256" key="3">
    <source>
        <dbReference type="ARBA" id="ARBA00022679"/>
    </source>
</evidence>
<dbReference type="EMBL" id="MAAO01000004">
    <property type="protein sequence ID" value="OUR98789.1"/>
    <property type="molecule type" value="Genomic_DNA"/>
</dbReference>
<organism evidence="5 6">
    <name type="scientific">Halobacteriovorax marinus</name>
    <dbReference type="NCBI Taxonomy" id="97084"/>
    <lineage>
        <taxon>Bacteria</taxon>
        <taxon>Pseudomonadati</taxon>
        <taxon>Bdellovibrionota</taxon>
        <taxon>Bacteriovoracia</taxon>
        <taxon>Bacteriovoracales</taxon>
        <taxon>Halobacteriovoraceae</taxon>
        <taxon>Halobacteriovorax</taxon>
    </lineage>
</organism>
<evidence type="ECO:0000313" key="6">
    <source>
        <dbReference type="Proteomes" id="UP000196531"/>
    </source>
</evidence>
<proteinExistence type="inferred from homology"/>
<comment type="similarity">
    <text evidence="1">Belongs to the glycosyltransferase 2 family.</text>
</comment>
<evidence type="ECO:0000259" key="4">
    <source>
        <dbReference type="Pfam" id="PF00535"/>
    </source>
</evidence>
<dbReference type="PANTHER" id="PTHR43398">
    <property type="entry name" value="DOLICHOL-PHOSPHATE MANNOSYLTRANSFERASE SUBUNIT 1"/>
    <property type="match status" value="1"/>
</dbReference>
<gene>
    <name evidence="5" type="ORF">A9Q84_05085</name>
</gene>
<dbReference type="Proteomes" id="UP000196531">
    <property type="component" value="Unassembled WGS sequence"/>
</dbReference>
<dbReference type="Gene3D" id="3.90.550.10">
    <property type="entry name" value="Spore Coat Polysaccharide Biosynthesis Protein SpsA, Chain A"/>
    <property type="match status" value="1"/>
</dbReference>
<feature type="domain" description="Glycosyltransferase 2-like" evidence="4">
    <location>
        <begin position="8"/>
        <end position="160"/>
    </location>
</feature>
<evidence type="ECO:0000313" key="5">
    <source>
        <dbReference type="EMBL" id="OUR98789.1"/>
    </source>
</evidence>
<dbReference type="SUPFAM" id="SSF53448">
    <property type="entry name" value="Nucleotide-diphospho-sugar transferases"/>
    <property type="match status" value="1"/>
</dbReference>
<dbReference type="PANTHER" id="PTHR43398:SF1">
    <property type="entry name" value="DOLICHOL-PHOSPHATE MANNOSYLTRANSFERASE SUBUNIT 1"/>
    <property type="match status" value="1"/>
</dbReference>
<keyword evidence="2" id="KW-0328">Glycosyltransferase</keyword>
<dbReference type="InterPro" id="IPR001173">
    <property type="entry name" value="Glyco_trans_2-like"/>
</dbReference>
<comment type="caution">
    <text evidence="5">The sequence shown here is derived from an EMBL/GenBank/DDBJ whole genome shotgun (WGS) entry which is preliminary data.</text>
</comment>
<dbReference type="InterPro" id="IPR029044">
    <property type="entry name" value="Nucleotide-diphossugar_trans"/>
</dbReference>
<keyword evidence="3" id="KW-0808">Transferase</keyword>
<sequence length="236" mass="27045">MELKKDLSIVLPAYLEEENLRLLLPRINSICSDLTNNYEILIVDTEEPMDGTPQACEKNGATYLNRTGGNTYGAAIRTGADNATGKKIIFMDADGSHHPEFIKKLYAEKDQADVVIASRYMKGGHTENSPALILMSKVVNWGFAFVLNIKCKDVSNSYRLYDGFKLKELELTCHNFDVVEEILYKLIRLNKGFQIKEIPFSFKQRMFGETKRNLPKFILTYVFTLAKLRFMPIRRK</sequence>